<dbReference type="Pfam" id="PF09346">
    <property type="entry name" value="SMI1_KNR4"/>
    <property type="match status" value="1"/>
</dbReference>
<accession>A0A1D9PQA8</accession>
<protein>
    <recommendedName>
        <fullName evidence="1">Knr4/Smi1-like domain-containing protein</fullName>
    </recommendedName>
</protein>
<dbReference type="AlphaFoldDB" id="A0A1D9PQA8"/>
<dbReference type="RefSeq" id="WP_025650043.1">
    <property type="nucleotide sequence ID" value="NZ_AP024501.1"/>
</dbReference>
<dbReference type="SUPFAM" id="SSF160631">
    <property type="entry name" value="SMI1/KNR4-like"/>
    <property type="match status" value="1"/>
</dbReference>
<dbReference type="InterPro" id="IPR037883">
    <property type="entry name" value="Knr4/Smi1-like_sf"/>
</dbReference>
<dbReference type="Gene3D" id="3.40.1580.10">
    <property type="entry name" value="SMI1/KNR4-like"/>
    <property type="match status" value="1"/>
</dbReference>
<accession>A0A2D3DU22</accession>
<gene>
    <name evidence="2" type="ORF">BACVE_001897</name>
</gene>
<dbReference type="Proteomes" id="UP000587477">
    <property type="component" value="Chromosome"/>
</dbReference>
<feature type="domain" description="Knr4/Smi1-like" evidence="1">
    <location>
        <begin position="2"/>
        <end position="117"/>
    </location>
</feature>
<evidence type="ECO:0000259" key="1">
    <source>
        <dbReference type="Pfam" id="PF09346"/>
    </source>
</evidence>
<name>A0A1D9PQA8_BACVE</name>
<evidence type="ECO:0000313" key="3">
    <source>
        <dbReference type="Proteomes" id="UP000587477"/>
    </source>
</evidence>
<reference evidence="3" key="1">
    <citation type="submission" date="2020-10" db="EMBL/GenBank/DDBJ databases">
        <title>Complete genome sequence of Bacillus velezensis NST6.</title>
        <authorList>
            <person name="Choi J."/>
        </authorList>
    </citation>
    <scope>NUCLEOTIDE SEQUENCE [LARGE SCALE GENOMIC DNA]</scope>
    <source>
        <strain evidence="3">NST6</strain>
    </source>
</reference>
<dbReference type="EMBL" id="CP063687">
    <property type="protein sequence ID" value="QOY26886.1"/>
    <property type="molecule type" value="Genomic_DNA"/>
</dbReference>
<dbReference type="InterPro" id="IPR018958">
    <property type="entry name" value="Knr4/Smi1-like_dom"/>
</dbReference>
<organism evidence="2 3">
    <name type="scientific">Bacillus velezensis</name>
    <dbReference type="NCBI Taxonomy" id="492670"/>
    <lineage>
        <taxon>Bacteria</taxon>
        <taxon>Bacillati</taxon>
        <taxon>Bacillota</taxon>
        <taxon>Bacilli</taxon>
        <taxon>Bacillales</taxon>
        <taxon>Bacillaceae</taxon>
        <taxon>Bacillus</taxon>
        <taxon>Bacillus amyloliquefaciens group</taxon>
    </lineage>
</organism>
<sequence length="121" mass="13934">MTEEEFRAAEKSLRASFPKAYKRLLHKKNPAEIGEWIFFPIREQGRLQKTWDDVIRQNSVCREESMPDDMIVIADNGTGDKLCLKKADGVMEETVYLWDHETAGVELYAAAIGELIENEKE</sequence>
<evidence type="ECO:0000313" key="2">
    <source>
        <dbReference type="EMBL" id="QOY26886.1"/>
    </source>
</evidence>
<proteinExistence type="predicted"/>